<dbReference type="Proteomes" id="UP000887579">
    <property type="component" value="Unplaced"/>
</dbReference>
<dbReference type="WBParaSite" id="ES5_v2.g21747.t1">
    <property type="protein sequence ID" value="ES5_v2.g21747.t1"/>
    <property type="gene ID" value="ES5_v2.g21747"/>
</dbReference>
<evidence type="ECO:0000313" key="2">
    <source>
        <dbReference type="WBParaSite" id="ES5_v2.g21747.t1"/>
    </source>
</evidence>
<organism evidence="1 2">
    <name type="scientific">Panagrolaimus sp. ES5</name>
    <dbReference type="NCBI Taxonomy" id="591445"/>
    <lineage>
        <taxon>Eukaryota</taxon>
        <taxon>Metazoa</taxon>
        <taxon>Ecdysozoa</taxon>
        <taxon>Nematoda</taxon>
        <taxon>Chromadorea</taxon>
        <taxon>Rhabditida</taxon>
        <taxon>Tylenchina</taxon>
        <taxon>Panagrolaimomorpha</taxon>
        <taxon>Panagrolaimoidea</taxon>
        <taxon>Panagrolaimidae</taxon>
        <taxon>Panagrolaimus</taxon>
    </lineage>
</organism>
<protein>
    <submittedName>
        <fullName evidence="2">Cytochrome P450</fullName>
    </submittedName>
</protein>
<accession>A0AC34FX98</accession>
<name>A0AC34FX98_9BILA</name>
<reference evidence="2" key="1">
    <citation type="submission" date="2022-11" db="UniProtKB">
        <authorList>
            <consortium name="WormBaseParasite"/>
        </authorList>
    </citation>
    <scope>IDENTIFICATION</scope>
</reference>
<proteinExistence type="predicted"/>
<evidence type="ECO:0000313" key="1">
    <source>
        <dbReference type="Proteomes" id="UP000887579"/>
    </source>
</evidence>
<sequence>MFFYYNSQLSYWSRRGIDGPKGELFWGNLKSIIGREYVNVFQVRDWSKKFPRYFGIKKGSRNTFVISDPDLAHEVLVRKFEYFHAHEPQPLEDDSDNNKNVLIFTSHGLRWKRLRTTSNPIFSVANLKKIMPTMYDSIDHLMAHFKTVTNKPINIHPIFQEVTMDIISRIALGQNGSNLFKNPYIDYAKGIFMSPVDDLQHTAPQMFPFIKKPIRLFFEMYKTGIKASSDSLHVNLFKEVMKRKNERDLLKKTDSEEQKTEKNMPDFIDLFLEAEVPEQKHSDKMGALDKRNLKVAKELSVNEIVGQCLIFLLAGYDTTANSLSFLCHELIKNPEILQKLIEEIDDHSADNNDDENLSYEKIHEMKYMDAVIKESLRLHPVAG</sequence>